<name>A3LSE3_PICST</name>
<accession>A3LSE3</accession>
<reference evidence="2 3" key="1">
    <citation type="journal article" date="2007" name="Nat. Biotechnol.">
        <title>Genome sequence of the lignocellulose-bioconverting and xylose-fermenting yeast Pichia stipitis.</title>
        <authorList>
            <person name="Jeffries T.W."/>
            <person name="Grigoriev I.V."/>
            <person name="Grimwood J."/>
            <person name="Laplaza J.M."/>
            <person name="Aerts A."/>
            <person name="Salamov A."/>
            <person name="Schmutz J."/>
            <person name="Lindquist E."/>
            <person name="Dehal P."/>
            <person name="Shapiro H."/>
            <person name="Jin Y.S."/>
            <person name="Passoth V."/>
            <person name="Richardson P.M."/>
        </authorList>
    </citation>
    <scope>NUCLEOTIDE SEQUENCE [LARGE SCALE GENOMIC DNA]</scope>
    <source>
        <strain evidence="3">ATCC 58785 / CBS 6054 / NBRC 10063 / NRRL Y-11545</strain>
    </source>
</reference>
<dbReference type="Proteomes" id="UP000002258">
    <property type="component" value="Chromosome 3"/>
</dbReference>
<dbReference type="AlphaFoldDB" id="A3LSE3"/>
<dbReference type="RefSeq" id="XP_001383915.2">
    <property type="nucleotide sequence ID" value="XM_001383878.1"/>
</dbReference>
<dbReference type="KEGG" id="pic:PICST_31024"/>
<protein>
    <submittedName>
        <fullName evidence="2">Uncharacterized protein</fullName>
    </submittedName>
</protein>
<evidence type="ECO:0000313" key="2">
    <source>
        <dbReference type="EMBL" id="ABN65886.2"/>
    </source>
</evidence>
<sequence length="286" mass="33357">MRAMDSDLQGSDLAPVVSSSSSNHYYNSNNIKLKNFQSIGTKRIRKKLSTSWKNIVHDIENPFWLQNLAPNQDYSYNPYRDREYCFSDTNPARAECYTDQNNEHIFANKIDEEAYYLFHDDPPTKRIPLQSLDNQSNNSNPIFNVYEDPDKYEQWSRYRTTTANSEKEDFLHNYYKQPDLSSSSYDYRRKSMYSCDEDEDVTNFKSFKIHNVAGIFSDSDISDFSILQATQHAEAYSRAKPATKDDTNDTDKTTLFDVENVSFESSLSLNFEFDKDHIPMSTISMK</sequence>
<keyword evidence="3" id="KW-1185">Reference proteome</keyword>
<proteinExistence type="predicted"/>
<dbReference type="GeneID" id="4837745"/>
<dbReference type="HOGENOM" id="CLU_973553_0_0_1"/>
<dbReference type="EMBL" id="CP000497">
    <property type="protein sequence ID" value="ABN65886.2"/>
    <property type="molecule type" value="Genomic_DNA"/>
</dbReference>
<evidence type="ECO:0000313" key="3">
    <source>
        <dbReference type="Proteomes" id="UP000002258"/>
    </source>
</evidence>
<feature type="region of interest" description="Disordered" evidence="1">
    <location>
        <begin position="1"/>
        <end position="21"/>
    </location>
</feature>
<gene>
    <name evidence="2" type="ORF">PICST_31024</name>
</gene>
<evidence type="ECO:0000256" key="1">
    <source>
        <dbReference type="SAM" id="MobiDB-lite"/>
    </source>
</evidence>
<dbReference type="InParanoid" id="A3LSE3"/>
<organism evidence="2 3">
    <name type="scientific">Scheffersomyces stipitis (strain ATCC 58785 / CBS 6054 / NBRC 10063 / NRRL Y-11545)</name>
    <name type="common">Yeast</name>
    <name type="synonym">Pichia stipitis</name>
    <dbReference type="NCBI Taxonomy" id="322104"/>
    <lineage>
        <taxon>Eukaryota</taxon>
        <taxon>Fungi</taxon>
        <taxon>Dikarya</taxon>
        <taxon>Ascomycota</taxon>
        <taxon>Saccharomycotina</taxon>
        <taxon>Pichiomycetes</taxon>
        <taxon>Debaryomycetaceae</taxon>
        <taxon>Scheffersomyces</taxon>
    </lineage>
</organism>